<dbReference type="AlphaFoldDB" id="A0A250VML9"/>
<accession>A0A250VML9</accession>
<dbReference type="PROSITE" id="PS50902">
    <property type="entry name" value="FLAVODOXIN_LIKE"/>
    <property type="match status" value="1"/>
</dbReference>
<gene>
    <name evidence="2" type="ORF">SO3561_06857</name>
</gene>
<proteinExistence type="predicted"/>
<name>A0A250VML9_STROL</name>
<dbReference type="PANTHER" id="PTHR30546">
    <property type="entry name" value="FLAVODOXIN-RELATED PROTEIN WRBA-RELATED"/>
    <property type="match status" value="1"/>
</dbReference>
<dbReference type="EMBL" id="BDQI01000018">
    <property type="protein sequence ID" value="GAX55302.1"/>
    <property type="molecule type" value="Genomic_DNA"/>
</dbReference>
<sequence length="201" mass="21076">MTETIKRPLVAIAFHSGYGHTAVLAEGVKRGAEKAGAEVAHIPVDAITDEDWQRLDAADAIIFGSPTYMGGASSAFHAFAEATSGRYLTSVWADKIAAGFTNSASKSGDKLYTLNFMAALAAQHHMIWVGLGLPPGWNALTASEDDLNRLGFWIGAGASTPQDGGTDTVNASDIATAEHLGARVARQADIQIAGRNSLAHR</sequence>
<dbReference type="PANTHER" id="PTHR30546:SF23">
    <property type="entry name" value="FLAVOPROTEIN-LIKE PROTEIN YCP4-RELATED"/>
    <property type="match status" value="1"/>
</dbReference>
<keyword evidence="3" id="KW-1185">Reference proteome</keyword>
<dbReference type="RefSeq" id="WP_067379310.1">
    <property type="nucleotide sequence ID" value="NZ_BDQI01000018.1"/>
</dbReference>
<dbReference type="InterPro" id="IPR005025">
    <property type="entry name" value="FMN_Rdtase-like_dom"/>
</dbReference>
<dbReference type="SUPFAM" id="SSF52218">
    <property type="entry name" value="Flavoproteins"/>
    <property type="match status" value="1"/>
</dbReference>
<evidence type="ECO:0000313" key="2">
    <source>
        <dbReference type="EMBL" id="GAX55302.1"/>
    </source>
</evidence>
<dbReference type="GO" id="GO:0010181">
    <property type="term" value="F:FMN binding"/>
    <property type="evidence" value="ECO:0007669"/>
    <property type="project" value="InterPro"/>
</dbReference>
<dbReference type="STRING" id="1963.AQJ27_38145"/>
<reference evidence="3" key="1">
    <citation type="submission" date="2017-05" db="EMBL/GenBank/DDBJ databases">
        <title>Streptomyces olivochromogenes NBRC 3561 whole genome shotgun sequence.</title>
        <authorList>
            <person name="Dohra H."/>
            <person name="Kodani S."/>
        </authorList>
    </citation>
    <scope>NUCLEOTIDE SEQUENCE [LARGE SCALE GENOMIC DNA]</scope>
    <source>
        <strain evidence="3">NBRC 3561</strain>
    </source>
</reference>
<evidence type="ECO:0000313" key="3">
    <source>
        <dbReference type="Proteomes" id="UP000217446"/>
    </source>
</evidence>
<protein>
    <submittedName>
        <fullName evidence="2">FMN reductase</fullName>
    </submittedName>
</protein>
<dbReference type="Proteomes" id="UP000217446">
    <property type="component" value="Unassembled WGS sequence"/>
</dbReference>
<dbReference type="InterPro" id="IPR008254">
    <property type="entry name" value="Flavodoxin/NO_synth"/>
</dbReference>
<dbReference type="InterPro" id="IPR029039">
    <property type="entry name" value="Flavoprotein-like_sf"/>
</dbReference>
<organism evidence="2 3">
    <name type="scientific">Streptomyces olivochromogenes</name>
    <dbReference type="NCBI Taxonomy" id="1963"/>
    <lineage>
        <taxon>Bacteria</taxon>
        <taxon>Bacillati</taxon>
        <taxon>Actinomycetota</taxon>
        <taxon>Actinomycetes</taxon>
        <taxon>Kitasatosporales</taxon>
        <taxon>Streptomycetaceae</taxon>
        <taxon>Streptomyces</taxon>
    </lineage>
</organism>
<comment type="caution">
    <text evidence="2">The sequence shown here is derived from an EMBL/GenBank/DDBJ whole genome shotgun (WGS) entry which is preliminary data.</text>
</comment>
<dbReference type="Gene3D" id="3.40.50.360">
    <property type="match status" value="1"/>
</dbReference>
<dbReference type="GO" id="GO:0016020">
    <property type="term" value="C:membrane"/>
    <property type="evidence" value="ECO:0007669"/>
    <property type="project" value="TreeGrafter"/>
</dbReference>
<dbReference type="GO" id="GO:0003955">
    <property type="term" value="F:NAD(P)H dehydrogenase (quinone) activity"/>
    <property type="evidence" value="ECO:0007669"/>
    <property type="project" value="TreeGrafter"/>
</dbReference>
<evidence type="ECO:0000259" key="1">
    <source>
        <dbReference type="PROSITE" id="PS50902"/>
    </source>
</evidence>
<feature type="domain" description="Flavodoxin-like" evidence="1">
    <location>
        <begin position="10"/>
        <end position="158"/>
    </location>
</feature>
<dbReference type="Pfam" id="PF03358">
    <property type="entry name" value="FMN_red"/>
    <property type="match status" value="1"/>
</dbReference>